<name>A0A250FT15_9FLAO</name>
<dbReference type="EMBL" id="CP022386">
    <property type="protein sequence ID" value="ATA87545.1"/>
    <property type="molecule type" value="Genomic_DNA"/>
</dbReference>
<reference evidence="5" key="2">
    <citation type="submission" date="2017-06" db="EMBL/GenBank/DDBJ databases">
        <title>Capnocytophaga spp. assemblies.</title>
        <authorList>
            <person name="Gulvik C.A."/>
        </authorList>
    </citation>
    <scope>NUCLEOTIDE SEQUENCE [LARGE SCALE GENOMIC DNA]</scope>
    <source>
        <strain evidence="5">H1496</strain>
    </source>
</reference>
<dbReference type="AlphaFoldDB" id="A0A250FT15"/>
<dbReference type="OMA" id="VLWPMEW"/>
<gene>
    <name evidence="3" type="ORF">CGC50_10530</name>
    <name evidence="4" type="ORF">VJJ49_10225</name>
</gene>
<evidence type="ECO:0000313" key="6">
    <source>
        <dbReference type="Proteomes" id="UP001324270"/>
    </source>
</evidence>
<dbReference type="EMBL" id="JAYKBV010000014">
    <property type="protein sequence ID" value="MEB3041059.1"/>
    <property type="molecule type" value="Genomic_DNA"/>
</dbReference>
<feature type="chain" id="PRO_5013010068" evidence="2">
    <location>
        <begin position="29"/>
        <end position="161"/>
    </location>
</feature>
<keyword evidence="6" id="KW-1185">Reference proteome</keyword>
<feature type="signal peptide" evidence="2">
    <location>
        <begin position="1"/>
        <end position="28"/>
    </location>
</feature>
<dbReference type="OrthoDB" id="598024at2"/>
<accession>A0A250FT15</accession>
<feature type="region of interest" description="Disordered" evidence="1">
    <location>
        <begin position="115"/>
        <end position="161"/>
    </location>
</feature>
<keyword evidence="2" id="KW-0732">Signal</keyword>
<feature type="compositionally biased region" description="Basic and acidic residues" evidence="1">
    <location>
        <begin position="119"/>
        <end position="152"/>
    </location>
</feature>
<organism evidence="3 5">
    <name type="scientific">Capnocytophaga gingivalis</name>
    <dbReference type="NCBI Taxonomy" id="1017"/>
    <lineage>
        <taxon>Bacteria</taxon>
        <taxon>Pseudomonadati</taxon>
        <taxon>Bacteroidota</taxon>
        <taxon>Flavobacteriia</taxon>
        <taxon>Flavobacteriales</taxon>
        <taxon>Flavobacteriaceae</taxon>
        <taxon>Capnocytophaga</taxon>
    </lineage>
</organism>
<proteinExistence type="predicted"/>
<dbReference type="GeneID" id="84808986"/>
<evidence type="ECO:0000256" key="2">
    <source>
        <dbReference type="SAM" id="SignalP"/>
    </source>
</evidence>
<dbReference type="Gene3D" id="3.10.450.50">
    <property type="match status" value="1"/>
</dbReference>
<reference evidence="4 6" key="3">
    <citation type="submission" date="2023-12" db="EMBL/GenBank/DDBJ databases">
        <title>Genomic sequences of Capnocytophaga and Parvimonas strains.</title>
        <authorList>
            <person name="Watt R.M."/>
            <person name="Wang M."/>
            <person name="Yang T."/>
            <person name="Tong W.M."/>
        </authorList>
    </citation>
    <scope>NUCLEOTIDE SEQUENCE [LARGE SCALE GENOMIC DNA]</scope>
    <source>
        <strain evidence="4 6">CCUG 13156</strain>
    </source>
</reference>
<protein>
    <submittedName>
        <fullName evidence="3">DUF4878 domain-containing protein</fullName>
    </submittedName>
</protein>
<dbReference type="PROSITE" id="PS51257">
    <property type="entry name" value="PROKAR_LIPOPROTEIN"/>
    <property type="match status" value="1"/>
</dbReference>
<dbReference type="KEGG" id="cgh:CGC50_10530"/>
<dbReference type="Proteomes" id="UP001324270">
    <property type="component" value="Unassembled WGS sequence"/>
</dbReference>
<evidence type="ECO:0000313" key="3">
    <source>
        <dbReference type="EMBL" id="ATA87545.1"/>
    </source>
</evidence>
<evidence type="ECO:0000256" key="1">
    <source>
        <dbReference type="SAM" id="MobiDB-lite"/>
    </source>
</evidence>
<evidence type="ECO:0000313" key="5">
    <source>
        <dbReference type="Proteomes" id="UP000217250"/>
    </source>
</evidence>
<sequence>MKKILFTFSLLVCLLLASCSGNSPKVVAEKFLKAINKADFKEAKKYCDKETAEFIGVLEGFSKGEKAKPEDIKSFTITKVEEDGDKAKVYYKSEGSDKEESLDLKKVDGKWLVSINKEQGNKEHGAPGEEGDDHAHPDDADMGDEPHEHEGEPAQDSIPAM</sequence>
<evidence type="ECO:0000313" key="4">
    <source>
        <dbReference type="EMBL" id="MEB3041059.1"/>
    </source>
</evidence>
<dbReference type="Proteomes" id="UP000217250">
    <property type="component" value="Chromosome"/>
</dbReference>
<dbReference type="RefSeq" id="WP_002666204.1">
    <property type="nucleotide sequence ID" value="NZ_CAUOUD010000013.1"/>
</dbReference>
<reference evidence="3" key="1">
    <citation type="journal article" date="2017" name="Genome Announc.">
        <title>Twelve Complete Reference Genomes of Clinical Isolates in the Capnocytophaga Genus.</title>
        <authorList>
            <person name="Villarma A."/>
            <person name="Gulvik C.A."/>
            <person name="Rowe L.A."/>
            <person name="Sheth M."/>
            <person name="Juieng P."/>
            <person name="Nicholson A.C."/>
            <person name="Loparev V.N."/>
            <person name="McQuiston J.R."/>
        </authorList>
    </citation>
    <scope>NUCLEOTIDE SEQUENCE</scope>
    <source>
        <strain evidence="3">H1496</strain>
    </source>
</reference>